<dbReference type="Gene3D" id="3.40.50.10810">
    <property type="entry name" value="Tandem AAA-ATPase domain"/>
    <property type="match status" value="1"/>
</dbReference>
<dbReference type="CDD" id="cd18012">
    <property type="entry name" value="DEXQc_arch_SWI2_SNF2"/>
    <property type="match status" value="1"/>
</dbReference>
<dbReference type="AlphaFoldDB" id="A0A6N8UCB3"/>
<evidence type="ECO:0000256" key="2">
    <source>
        <dbReference type="PROSITE-ProRule" id="PRU00325"/>
    </source>
</evidence>
<dbReference type="PROSITE" id="PS50966">
    <property type="entry name" value="ZF_SWIM"/>
    <property type="match status" value="1"/>
</dbReference>
<dbReference type="EMBL" id="WUUQ01000002">
    <property type="protein sequence ID" value="MXQ73287.1"/>
    <property type="molecule type" value="Genomic_DNA"/>
</dbReference>
<dbReference type="Pfam" id="PF08455">
    <property type="entry name" value="SNF2_assoc"/>
    <property type="match status" value="1"/>
</dbReference>
<feature type="domain" description="Helicase C-terminal" evidence="5">
    <location>
        <begin position="905"/>
        <end position="1059"/>
    </location>
</feature>
<proteinExistence type="predicted"/>
<feature type="domain" description="Helicase ATP-binding" evidence="4">
    <location>
        <begin position="622"/>
        <end position="783"/>
    </location>
</feature>
<dbReference type="SMART" id="SM00490">
    <property type="entry name" value="HELICc"/>
    <property type="match status" value="1"/>
</dbReference>
<evidence type="ECO:0000259" key="5">
    <source>
        <dbReference type="PROSITE" id="PS51194"/>
    </source>
</evidence>
<evidence type="ECO:0000313" key="6">
    <source>
        <dbReference type="EMBL" id="MXQ73287.1"/>
    </source>
</evidence>
<evidence type="ECO:0000256" key="1">
    <source>
        <dbReference type="ARBA" id="ARBA00022801"/>
    </source>
</evidence>
<gene>
    <name evidence="6" type="ORF">GSF08_04965</name>
</gene>
<dbReference type="InterPro" id="IPR049730">
    <property type="entry name" value="SNF2/RAD54-like_C"/>
</dbReference>
<dbReference type="Proteomes" id="UP000434036">
    <property type="component" value="Unassembled WGS sequence"/>
</dbReference>
<keyword evidence="1" id="KW-0378">Hydrolase</keyword>
<comment type="caution">
    <text evidence="6">The sequence shown here is derived from an EMBL/GenBank/DDBJ whole genome shotgun (WGS) entry which is preliminary data.</text>
</comment>
<name>A0A6N8UCB3_9FIRM</name>
<dbReference type="InterPro" id="IPR038718">
    <property type="entry name" value="SNF2-like_sf"/>
</dbReference>
<dbReference type="SMART" id="SM00487">
    <property type="entry name" value="DEXDc"/>
    <property type="match status" value="1"/>
</dbReference>
<keyword evidence="2" id="KW-0863">Zinc-finger</keyword>
<protein>
    <submittedName>
        <fullName evidence="6">Calcium-binding protein</fullName>
    </submittedName>
</protein>
<sequence length="1067" mass="124532">MELSEAQIRDYALDETIYEQGKNCYEAGGVVALEIDEHSQPDFIMVHGTVIDHKQYYDINLSIDKDDFQIQTHLCSCDHQLTCYHVIAVLFKVLERNTLHQDKNHLAEGQPSDEWTKQLISSYERNELYQSLAFNIQKQVKLEPVLEFHHDIAILTLKIGIDKMYIIKDIPQFVRDMQEHVQKSYGRDLAFFHHESILDGPSRILYEYVQRHSRDRYYFQNERPFRIPYESRCLPLTKDALDEFFTMYLDQEVLYRYADKHLTNLPFCDRNPEFTLLVEEQQKQYLFHLNRYDYQFAEGSQYLYLLVDRRLHRCDHEYSKACGSFLIHLQRKHSALLVSESDMTAFYHHIITQIKDYIPLSGADISVYAPQPLTARLYLDMPKAQTLSAKLIYNYGDIEYPAFAPFSGNAARNYHEEIQIRMLLTRFMTRIDPKQETAYIENSQDALYEFFQNGFPLLSEVCDIYATDKIRNVQIKNSVSITMGVHMHSDLLEIDLNTYDFPIEELQNVLKAYHLHKKYYRMKNGSFVNIEDNALHELSQLLDGMRVSEKALQSGVIQVPAYRSLYVDNIVKENSQLKMERDHTFKNIIKGIRSSQDNDFEVPAHLKPILRNYQKAGYRWLKTMSNYGFGGILADDMGIGKTLQIITLLEDEKINNPQAQSLVICPSSLILNWQSEISKFSDTLTCCVIHGNASQRQRKIALASKYDVLVTSYDYIKRDLPFYEGITFTYQIIDEAQFIKNHNTKNAQSVKQINSIHKFALTGTPIENSLAELWSIFDFLMPGYLYEYPYFKKMYEQPIVKNQDQGIRRNLQKLVEPFILRRVKKDVLKELPNKVETTILIDLHEEARKLYQANAAQARQELRESGSQSKNKIMILSMLTRLRQLCCDPRLVYHDYPHESAKLEACVELIENCMQSQKKVLVFSQFTSLLALLEERLTKQQIDYYLLKGSTPKMQRQQMVNAFNTNQIPVFLISLKAGGTGLNLTSAEVVIHFDPWWNLSAQNQATDRAYRIGQHNNVQVFQLIARNTIEEKIMQLQVQKQQLSDSIIQENSGVITRMSTNELLDLF</sequence>
<dbReference type="PANTHER" id="PTHR10799">
    <property type="entry name" value="SNF2/RAD54 HELICASE FAMILY"/>
    <property type="match status" value="1"/>
</dbReference>
<dbReference type="InterPro" id="IPR014001">
    <property type="entry name" value="Helicase_ATP-bd"/>
</dbReference>
<evidence type="ECO:0000259" key="4">
    <source>
        <dbReference type="PROSITE" id="PS51192"/>
    </source>
</evidence>
<dbReference type="CDD" id="cd18793">
    <property type="entry name" value="SF2_C_SNF"/>
    <property type="match status" value="1"/>
</dbReference>
<dbReference type="GO" id="GO:0005524">
    <property type="term" value="F:ATP binding"/>
    <property type="evidence" value="ECO:0007669"/>
    <property type="project" value="InterPro"/>
</dbReference>
<evidence type="ECO:0000313" key="7">
    <source>
        <dbReference type="Proteomes" id="UP000434036"/>
    </source>
</evidence>
<dbReference type="InterPro" id="IPR000330">
    <property type="entry name" value="SNF2_N"/>
</dbReference>
<evidence type="ECO:0000259" key="3">
    <source>
        <dbReference type="PROSITE" id="PS50966"/>
    </source>
</evidence>
<accession>A0A6N8UCB3</accession>
<dbReference type="InterPro" id="IPR007527">
    <property type="entry name" value="Znf_SWIM"/>
</dbReference>
<dbReference type="GO" id="GO:0016787">
    <property type="term" value="F:hydrolase activity"/>
    <property type="evidence" value="ECO:0007669"/>
    <property type="project" value="UniProtKB-KW"/>
</dbReference>
<dbReference type="InterPro" id="IPR001650">
    <property type="entry name" value="Helicase_C-like"/>
</dbReference>
<dbReference type="Gene3D" id="3.40.50.300">
    <property type="entry name" value="P-loop containing nucleotide triphosphate hydrolases"/>
    <property type="match status" value="1"/>
</dbReference>
<dbReference type="InterPro" id="IPR013663">
    <property type="entry name" value="Helicase_SWF/SNF/SWI_bac"/>
</dbReference>
<dbReference type="Pfam" id="PF00176">
    <property type="entry name" value="SNF2-rel_dom"/>
    <property type="match status" value="1"/>
</dbReference>
<dbReference type="FunFam" id="3.40.50.10810:FF:000054">
    <property type="entry name" value="Helicase, Snf2 family"/>
    <property type="match status" value="1"/>
</dbReference>
<reference evidence="6 7" key="2">
    <citation type="submission" date="2020-01" db="EMBL/GenBank/DDBJ databases">
        <title>Clostridiaceae sp. nov. isolated from the gut of human by culturomics.</title>
        <authorList>
            <person name="Chang Y."/>
        </authorList>
    </citation>
    <scope>NUCLEOTIDE SEQUENCE [LARGE SCALE GENOMIC DNA]</scope>
    <source>
        <strain evidence="6 7">DONG20-135</strain>
    </source>
</reference>
<keyword evidence="7" id="KW-1185">Reference proteome</keyword>
<reference evidence="6 7" key="1">
    <citation type="submission" date="2019-12" db="EMBL/GenBank/DDBJ databases">
        <authorList>
            <person name="Yang R."/>
        </authorList>
    </citation>
    <scope>NUCLEOTIDE SEQUENCE [LARGE SCALE GENOMIC DNA]</scope>
    <source>
        <strain evidence="6 7">DONG20-135</strain>
    </source>
</reference>
<dbReference type="InterPro" id="IPR027417">
    <property type="entry name" value="P-loop_NTPase"/>
</dbReference>
<dbReference type="FunFam" id="3.40.50.300:FF:000533">
    <property type="entry name" value="Helicase, Snf2 family"/>
    <property type="match status" value="1"/>
</dbReference>
<dbReference type="SUPFAM" id="SSF52540">
    <property type="entry name" value="P-loop containing nucleoside triphosphate hydrolases"/>
    <property type="match status" value="2"/>
</dbReference>
<keyword evidence="2" id="KW-0479">Metal-binding</keyword>
<dbReference type="PROSITE" id="PS51194">
    <property type="entry name" value="HELICASE_CTER"/>
    <property type="match status" value="1"/>
</dbReference>
<feature type="domain" description="SWIM-type" evidence="3">
    <location>
        <begin position="57"/>
        <end position="94"/>
    </location>
</feature>
<dbReference type="GO" id="GO:0008270">
    <property type="term" value="F:zinc ion binding"/>
    <property type="evidence" value="ECO:0007669"/>
    <property type="project" value="UniProtKB-KW"/>
</dbReference>
<dbReference type="RefSeq" id="WP_160624749.1">
    <property type="nucleotide sequence ID" value="NZ_WUUQ01000002.1"/>
</dbReference>
<dbReference type="Pfam" id="PF00271">
    <property type="entry name" value="Helicase_C"/>
    <property type="match status" value="1"/>
</dbReference>
<keyword evidence="2" id="KW-0862">Zinc</keyword>
<dbReference type="PROSITE" id="PS51192">
    <property type="entry name" value="HELICASE_ATP_BIND_1"/>
    <property type="match status" value="1"/>
</dbReference>
<organism evidence="6 7">
    <name type="scientific">Copranaerobaculum intestinale</name>
    <dbReference type="NCBI Taxonomy" id="2692629"/>
    <lineage>
        <taxon>Bacteria</taxon>
        <taxon>Bacillati</taxon>
        <taxon>Bacillota</taxon>
        <taxon>Erysipelotrichia</taxon>
        <taxon>Erysipelotrichales</taxon>
        <taxon>Erysipelotrichaceae</taxon>
        <taxon>Copranaerobaculum</taxon>
    </lineage>
</organism>